<gene>
    <name evidence="4" type="ORF">PPG34_18215</name>
</gene>
<feature type="domain" description="CBS" evidence="3">
    <location>
        <begin position="83"/>
        <end position="143"/>
    </location>
</feature>
<reference evidence="4 5" key="1">
    <citation type="journal article" date="2023" name="ISME J.">
        <title>Cultivation and genomic characterization of novel and ubiquitous marine nitrite-oxidizing bacteria from the Nitrospirales.</title>
        <authorList>
            <person name="Mueller A.J."/>
            <person name="Daebeler A."/>
            <person name="Herbold C.W."/>
            <person name="Kirkegaard R.H."/>
            <person name="Daims H."/>
        </authorList>
    </citation>
    <scope>NUCLEOTIDE SEQUENCE [LARGE SCALE GENOMIC DNA]</scope>
    <source>
        <strain evidence="4 5">EB</strain>
    </source>
</reference>
<evidence type="ECO:0000313" key="4">
    <source>
        <dbReference type="EMBL" id="MDT7044291.1"/>
    </source>
</evidence>
<evidence type="ECO:0000256" key="2">
    <source>
        <dbReference type="PROSITE-ProRule" id="PRU00703"/>
    </source>
</evidence>
<name>A0ABU3KCY6_9BACT</name>
<dbReference type="EMBL" id="JAQOUE010000002">
    <property type="protein sequence ID" value="MDT7044291.1"/>
    <property type="molecule type" value="Genomic_DNA"/>
</dbReference>
<feature type="domain" description="CBS" evidence="3">
    <location>
        <begin position="154"/>
        <end position="213"/>
    </location>
</feature>
<evidence type="ECO:0000259" key="3">
    <source>
        <dbReference type="PROSITE" id="PS51371"/>
    </source>
</evidence>
<feature type="domain" description="CBS" evidence="3">
    <location>
        <begin position="12"/>
        <end position="74"/>
    </location>
</feature>
<dbReference type="Proteomes" id="UP001250932">
    <property type="component" value="Unassembled WGS sequence"/>
</dbReference>
<evidence type="ECO:0000256" key="1">
    <source>
        <dbReference type="ARBA" id="ARBA00023122"/>
    </source>
</evidence>
<organism evidence="4 5">
    <name type="scientific">Candidatus Nitronereus thalassa</name>
    <dbReference type="NCBI Taxonomy" id="3020898"/>
    <lineage>
        <taxon>Bacteria</taxon>
        <taxon>Pseudomonadati</taxon>
        <taxon>Nitrospirota</taxon>
        <taxon>Nitrospiria</taxon>
        <taxon>Nitrospirales</taxon>
        <taxon>Nitrospiraceae</taxon>
        <taxon>Candidatus Nitronereus</taxon>
    </lineage>
</organism>
<keyword evidence="5" id="KW-1185">Reference proteome</keyword>
<dbReference type="InterPro" id="IPR051257">
    <property type="entry name" value="Diverse_CBS-Domain"/>
</dbReference>
<accession>A0ABU3KCY6</accession>
<dbReference type="RefSeq" id="WP_313834876.1">
    <property type="nucleotide sequence ID" value="NZ_JAQOUE010000002.1"/>
</dbReference>
<comment type="caution">
    <text evidence="4">The sequence shown here is derived from an EMBL/GenBank/DDBJ whole genome shotgun (WGS) entry which is preliminary data.</text>
</comment>
<dbReference type="InterPro" id="IPR000644">
    <property type="entry name" value="CBS_dom"/>
</dbReference>
<dbReference type="PROSITE" id="PS51371">
    <property type="entry name" value="CBS"/>
    <property type="match status" value="4"/>
</dbReference>
<feature type="domain" description="CBS" evidence="3">
    <location>
        <begin position="219"/>
        <end position="275"/>
    </location>
</feature>
<evidence type="ECO:0000313" key="5">
    <source>
        <dbReference type="Proteomes" id="UP001250932"/>
    </source>
</evidence>
<dbReference type="Gene3D" id="3.10.580.10">
    <property type="entry name" value="CBS-domain"/>
    <property type="match status" value="2"/>
</dbReference>
<dbReference type="SUPFAM" id="SSF54631">
    <property type="entry name" value="CBS-domain pair"/>
    <property type="match status" value="2"/>
</dbReference>
<proteinExistence type="predicted"/>
<dbReference type="InterPro" id="IPR046342">
    <property type="entry name" value="CBS_dom_sf"/>
</dbReference>
<keyword evidence="1 2" id="KW-0129">CBS domain</keyword>
<protein>
    <submittedName>
        <fullName evidence="4">CBS domain-containing protein</fullName>
    </submittedName>
</protein>
<dbReference type="PANTHER" id="PTHR43080:SF2">
    <property type="entry name" value="CBS DOMAIN-CONTAINING PROTEIN"/>
    <property type="match status" value="1"/>
</dbReference>
<dbReference type="Pfam" id="PF00571">
    <property type="entry name" value="CBS"/>
    <property type="match status" value="4"/>
</dbReference>
<sequence length="286" mass="31299">MASPGERVEKFMQRNLVSVKAATTLVEAAKRMAEQKIGCLLVHGEGQATQSSAMIGLLSETDLVRKGLAQGLSLPATKVTQIMTTPLQTISIESTMLDASHVMEQSGVRHLCVSNGNDIVGLISVRDLVKHFVYAASGPLRDLDDVYRPLSILMQKSMVTIDREESLLRVATTMTQKRIGSLLVSQNGVVVGIVTERDLVQKVVGCDQDPNQVTVGSVMSCPLIDIDINRTVHDASDLMAEKGIRHLTVTENHAIVGILSVRDLIRMISVRDRPRFLREQRGHEQG</sequence>
<dbReference type="PANTHER" id="PTHR43080">
    <property type="entry name" value="CBS DOMAIN-CONTAINING PROTEIN CBSX3, MITOCHONDRIAL"/>
    <property type="match status" value="1"/>
</dbReference>
<dbReference type="SMART" id="SM00116">
    <property type="entry name" value="CBS"/>
    <property type="match status" value="4"/>
</dbReference>